<organism evidence="5 6">
    <name type="scientific">Puccinia striiformis</name>
    <dbReference type="NCBI Taxonomy" id="27350"/>
    <lineage>
        <taxon>Eukaryota</taxon>
        <taxon>Fungi</taxon>
        <taxon>Dikarya</taxon>
        <taxon>Basidiomycota</taxon>
        <taxon>Pucciniomycotina</taxon>
        <taxon>Pucciniomycetes</taxon>
        <taxon>Pucciniales</taxon>
        <taxon>Pucciniaceae</taxon>
        <taxon>Puccinia</taxon>
    </lineage>
</organism>
<dbReference type="GO" id="GO:0005634">
    <property type="term" value="C:nucleus"/>
    <property type="evidence" value="ECO:0007669"/>
    <property type="project" value="UniProtKB-SubCell"/>
</dbReference>
<feature type="compositionally biased region" description="Basic and acidic residues" evidence="3">
    <location>
        <begin position="295"/>
        <end position="314"/>
    </location>
</feature>
<dbReference type="SUPFAM" id="SSF54928">
    <property type="entry name" value="RNA-binding domain, RBD"/>
    <property type="match status" value="1"/>
</dbReference>
<dbReference type="PROSITE" id="PS50102">
    <property type="entry name" value="RRM"/>
    <property type="match status" value="1"/>
</dbReference>
<dbReference type="Gene3D" id="3.30.70.330">
    <property type="match status" value="1"/>
</dbReference>
<feature type="region of interest" description="Disordered" evidence="3">
    <location>
        <begin position="480"/>
        <end position="506"/>
    </location>
</feature>
<dbReference type="Proteomes" id="UP000239156">
    <property type="component" value="Unassembled WGS sequence"/>
</dbReference>
<feature type="non-terminal residue" evidence="5">
    <location>
        <position position="1"/>
    </location>
</feature>
<feature type="compositionally biased region" description="Polar residues" evidence="3">
    <location>
        <begin position="128"/>
        <end position="147"/>
    </location>
</feature>
<feature type="compositionally biased region" description="Low complexity" evidence="3">
    <location>
        <begin position="113"/>
        <end position="127"/>
    </location>
</feature>
<dbReference type="InterPro" id="IPR034772">
    <property type="entry name" value="CPSF6/7"/>
</dbReference>
<evidence type="ECO:0000256" key="2">
    <source>
        <dbReference type="PROSITE-ProRule" id="PRU00176"/>
    </source>
</evidence>
<keyword evidence="6" id="KW-1185">Reference proteome</keyword>
<feature type="compositionally biased region" description="Gly residues" evidence="3">
    <location>
        <begin position="315"/>
        <end position="329"/>
    </location>
</feature>
<accession>A0A2S4UHZ7</accession>
<dbReference type="VEuPathDB" id="FungiDB:PSHT_15821"/>
<evidence type="ECO:0000256" key="1">
    <source>
        <dbReference type="ARBA" id="ARBA00006265"/>
    </source>
</evidence>
<evidence type="ECO:0000313" key="5">
    <source>
        <dbReference type="EMBL" id="POV96932.1"/>
    </source>
</evidence>
<evidence type="ECO:0000259" key="4">
    <source>
        <dbReference type="PROSITE" id="PS50102"/>
    </source>
</evidence>
<sequence>IRKLPLTLDSSRNLSNQRQNKTEKRMKPAQNTDFDDIYGPTDDAPEDNLYADLIPEDGTSTRDPTSPRAKDIKPSASALTSSGGRINESSQNVDTKPDIEPKISSLGNDENTLPMAPASASLPANPMTASGTNQSGMTSTGVATNVNLGAPAPQSIGTISTLPASPHKLHQHHPSNNGGDVVMTNPTHGVPSGAVGTKKENNRGLCGLYVAELQWFTSDEALRQVAENLGVQVAHRDITFSEHKVNGKSKGVAYMEFSSQSDAELVKGWFDTNEIDGKKAQCNLSPAMSGTPFRNADKHGLGSNRAPDDRDGRGRGGYTGPMAGGPSGRGRGDDNMRRGVGGGMSRGGGPLGVGGGMGRGGMNHPGGMIGSGGGQGMNGMGPMGPMGSMNGMNGMGGMMGGMGMGPMGGGMMGMMPGMMGMGGMSGIGSMNSMNGMNGMMPMMMPMGGRGPMAGPTGPPGGPNNSHFNPRFIGGINHGMGGPQPNLGGAGGNVGGAVTGNNQLSQK</sequence>
<evidence type="ECO:0000256" key="3">
    <source>
        <dbReference type="SAM" id="MobiDB-lite"/>
    </source>
</evidence>
<keyword evidence="2" id="KW-0694">RNA-binding</keyword>
<dbReference type="EMBL" id="PKSL01000279">
    <property type="protein sequence ID" value="POV96932.1"/>
    <property type="molecule type" value="Genomic_DNA"/>
</dbReference>
<dbReference type="InterPro" id="IPR035979">
    <property type="entry name" value="RBD_domain_sf"/>
</dbReference>
<feature type="compositionally biased region" description="Polar residues" evidence="3">
    <location>
        <begin position="8"/>
        <end position="19"/>
    </location>
</feature>
<dbReference type="GO" id="GO:0003723">
    <property type="term" value="F:RNA binding"/>
    <property type="evidence" value="ECO:0007669"/>
    <property type="project" value="UniProtKB-UniRule"/>
</dbReference>
<dbReference type="InterPro" id="IPR012677">
    <property type="entry name" value="Nucleotide-bd_a/b_plait_sf"/>
</dbReference>
<evidence type="ECO:0000313" key="6">
    <source>
        <dbReference type="Proteomes" id="UP000239156"/>
    </source>
</evidence>
<feature type="region of interest" description="Disordered" evidence="3">
    <location>
        <begin position="1"/>
        <end position="181"/>
    </location>
</feature>
<dbReference type="AlphaFoldDB" id="A0A2S4UHZ7"/>
<reference evidence="5" key="1">
    <citation type="submission" date="2017-12" db="EMBL/GenBank/DDBJ databases">
        <title>Gene loss provides genomic basis for host adaptation in cereal stripe rust fungi.</title>
        <authorList>
            <person name="Xia C."/>
        </authorList>
    </citation>
    <scope>NUCLEOTIDE SEQUENCE [LARGE SCALE GENOMIC DNA]</scope>
    <source>
        <strain evidence="5">93-210</strain>
    </source>
</reference>
<comment type="caution">
    <text evidence="5">The sequence shown here is derived from an EMBL/GenBank/DDBJ whole genome shotgun (WGS) entry which is preliminary data.</text>
</comment>
<dbReference type="VEuPathDB" id="FungiDB:PSTT_15350"/>
<feature type="domain" description="RRM" evidence="4">
    <location>
        <begin position="206"/>
        <end position="287"/>
    </location>
</feature>
<dbReference type="InterPro" id="IPR000504">
    <property type="entry name" value="RRM_dom"/>
</dbReference>
<feature type="compositionally biased region" description="Polar residues" evidence="3">
    <location>
        <begin position="77"/>
        <end position="94"/>
    </location>
</feature>
<dbReference type="GO" id="GO:0006397">
    <property type="term" value="P:mRNA processing"/>
    <property type="evidence" value="ECO:0007669"/>
    <property type="project" value="UniProtKB-KW"/>
</dbReference>
<feature type="region of interest" description="Disordered" evidence="3">
    <location>
        <begin position="285"/>
        <end position="334"/>
    </location>
</feature>
<dbReference type="Pfam" id="PF00076">
    <property type="entry name" value="RRM_1"/>
    <property type="match status" value="1"/>
</dbReference>
<protein>
    <recommendedName>
        <fullName evidence="4">RRM domain-containing protein</fullName>
    </recommendedName>
</protein>
<gene>
    <name evidence="5" type="ORF">PSTT_15350</name>
</gene>
<name>A0A2S4UHZ7_9BASI</name>
<dbReference type="PANTHER" id="PTHR23204">
    <property type="entry name" value="CLEAVAGE AND POLYADENYLATION SPECIFIC FACTOR"/>
    <property type="match status" value="1"/>
</dbReference>
<feature type="compositionally biased region" description="Gly residues" evidence="3">
    <location>
        <begin position="480"/>
        <end position="497"/>
    </location>
</feature>
<comment type="similarity">
    <text evidence="1">Belongs to the RRM CPSF6/7 family.</text>
</comment>
<proteinExistence type="inferred from homology"/>